<feature type="domain" description="C2H2-type" evidence="2">
    <location>
        <begin position="6"/>
        <end position="36"/>
    </location>
</feature>
<organism evidence="3 4">
    <name type="scientific">Stentor coeruleus</name>
    <dbReference type="NCBI Taxonomy" id="5963"/>
    <lineage>
        <taxon>Eukaryota</taxon>
        <taxon>Sar</taxon>
        <taxon>Alveolata</taxon>
        <taxon>Ciliophora</taxon>
        <taxon>Postciliodesmatophora</taxon>
        <taxon>Heterotrichea</taxon>
        <taxon>Heterotrichida</taxon>
        <taxon>Stentoridae</taxon>
        <taxon>Stentor</taxon>
    </lineage>
</organism>
<dbReference type="SUPFAM" id="SSF57667">
    <property type="entry name" value="beta-beta-alpha zinc fingers"/>
    <property type="match status" value="1"/>
</dbReference>
<dbReference type="SMART" id="SM00355">
    <property type="entry name" value="ZnF_C2H2"/>
    <property type="match status" value="2"/>
</dbReference>
<keyword evidence="1" id="KW-0479">Metal-binding</keyword>
<dbReference type="Proteomes" id="UP000187209">
    <property type="component" value="Unassembled WGS sequence"/>
</dbReference>
<keyword evidence="1" id="KW-0862">Zinc</keyword>
<evidence type="ECO:0000256" key="1">
    <source>
        <dbReference type="PROSITE-ProRule" id="PRU00042"/>
    </source>
</evidence>
<name>A0A1R2CVU3_9CILI</name>
<evidence type="ECO:0000313" key="3">
    <source>
        <dbReference type="EMBL" id="OMJ93126.1"/>
    </source>
</evidence>
<keyword evidence="4" id="KW-1185">Reference proteome</keyword>
<protein>
    <recommendedName>
        <fullName evidence="2">C2H2-type domain-containing protein</fullName>
    </recommendedName>
</protein>
<dbReference type="Pfam" id="PF00096">
    <property type="entry name" value="zf-C2H2"/>
    <property type="match status" value="1"/>
</dbReference>
<keyword evidence="1" id="KW-0863">Zinc-finger</keyword>
<dbReference type="AlphaFoldDB" id="A0A1R2CVU3"/>
<dbReference type="PROSITE" id="PS00028">
    <property type="entry name" value="ZINC_FINGER_C2H2_1"/>
    <property type="match status" value="2"/>
</dbReference>
<gene>
    <name evidence="3" type="ORF">SteCoe_3943</name>
</gene>
<accession>A0A1R2CVU3</accession>
<dbReference type="PROSITE" id="PS50157">
    <property type="entry name" value="ZINC_FINGER_C2H2_2"/>
    <property type="match status" value="2"/>
</dbReference>
<dbReference type="InterPro" id="IPR036236">
    <property type="entry name" value="Znf_C2H2_sf"/>
</dbReference>
<sequence length="127" mass="14960">MNGSWFKCYYKGCEKQYQSQANLVRHINTYHLDHEVYNCTTCTLYFTSTQDLLTHHLEHKNLSQRYTPKHRFLLSDHYEDEKSKIPPTSILKIPVLPKIEDERKCSTNKHKLPLSPEILSALVVGKR</sequence>
<comment type="caution">
    <text evidence="3">The sequence shown here is derived from an EMBL/GenBank/DDBJ whole genome shotgun (WGS) entry which is preliminary data.</text>
</comment>
<feature type="domain" description="C2H2-type" evidence="2">
    <location>
        <begin position="37"/>
        <end position="64"/>
    </location>
</feature>
<dbReference type="GO" id="GO:0008270">
    <property type="term" value="F:zinc ion binding"/>
    <property type="evidence" value="ECO:0007669"/>
    <property type="project" value="UniProtKB-KW"/>
</dbReference>
<dbReference type="EMBL" id="MPUH01000048">
    <property type="protein sequence ID" value="OMJ93126.1"/>
    <property type="molecule type" value="Genomic_DNA"/>
</dbReference>
<dbReference type="OrthoDB" id="5693at2759"/>
<reference evidence="3 4" key="1">
    <citation type="submission" date="2016-11" db="EMBL/GenBank/DDBJ databases">
        <title>The macronuclear genome of Stentor coeruleus: a giant cell with tiny introns.</title>
        <authorList>
            <person name="Slabodnick M."/>
            <person name="Ruby J.G."/>
            <person name="Reiff S.B."/>
            <person name="Swart E.C."/>
            <person name="Gosai S."/>
            <person name="Prabakaran S."/>
            <person name="Witkowska E."/>
            <person name="Larue G.E."/>
            <person name="Fisher S."/>
            <person name="Freeman R.M."/>
            <person name="Gunawardena J."/>
            <person name="Chu W."/>
            <person name="Stover N.A."/>
            <person name="Gregory B.D."/>
            <person name="Nowacki M."/>
            <person name="Derisi J."/>
            <person name="Roy S.W."/>
            <person name="Marshall W.F."/>
            <person name="Sood P."/>
        </authorList>
    </citation>
    <scope>NUCLEOTIDE SEQUENCE [LARGE SCALE GENOMIC DNA]</scope>
    <source>
        <strain evidence="3">WM001</strain>
    </source>
</reference>
<evidence type="ECO:0000313" key="4">
    <source>
        <dbReference type="Proteomes" id="UP000187209"/>
    </source>
</evidence>
<dbReference type="Gene3D" id="3.30.160.60">
    <property type="entry name" value="Classic Zinc Finger"/>
    <property type="match status" value="1"/>
</dbReference>
<evidence type="ECO:0000259" key="2">
    <source>
        <dbReference type="PROSITE" id="PS50157"/>
    </source>
</evidence>
<proteinExistence type="predicted"/>
<dbReference type="InterPro" id="IPR013087">
    <property type="entry name" value="Znf_C2H2_type"/>
</dbReference>